<feature type="region of interest" description="Disordered" evidence="5">
    <location>
        <begin position="1616"/>
        <end position="1670"/>
    </location>
</feature>
<dbReference type="VEuPathDB" id="CryptoDB:Cvel_1746"/>
<keyword evidence="2 6" id="KW-0812">Transmembrane</keyword>
<feature type="transmembrane region" description="Helical" evidence="6">
    <location>
        <begin position="1255"/>
        <end position="1275"/>
    </location>
</feature>
<feature type="domain" description="C2H2-type" evidence="7">
    <location>
        <begin position="446"/>
        <end position="466"/>
    </location>
</feature>
<feature type="transmembrane region" description="Helical" evidence="6">
    <location>
        <begin position="1925"/>
        <end position="1947"/>
    </location>
</feature>
<feature type="compositionally biased region" description="Basic and acidic residues" evidence="5">
    <location>
        <begin position="3037"/>
        <end position="3046"/>
    </location>
</feature>
<reference evidence="8" key="1">
    <citation type="submission" date="2014-11" db="EMBL/GenBank/DDBJ databases">
        <authorList>
            <person name="Otto D Thomas"/>
            <person name="Naeem Raeece"/>
        </authorList>
    </citation>
    <scope>NUCLEOTIDE SEQUENCE</scope>
</reference>
<dbReference type="SMART" id="SM01411">
    <property type="entry name" value="Ephrin_rec_like"/>
    <property type="match status" value="2"/>
</dbReference>
<feature type="compositionally biased region" description="Basic and acidic residues" evidence="5">
    <location>
        <begin position="2415"/>
        <end position="2431"/>
    </location>
</feature>
<feature type="compositionally biased region" description="Polar residues" evidence="5">
    <location>
        <begin position="3313"/>
        <end position="3325"/>
    </location>
</feature>
<feature type="compositionally biased region" description="Basic residues" evidence="5">
    <location>
        <begin position="1503"/>
        <end position="1519"/>
    </location>
</feature>
<feature type="region of interest" description="Disordered" evidence="5">
    <location>
        <begin position="2708"/>
        <end position="2728"/>
    </location>
</feature>
<dbReference type="EMBL" id="CDMZ01004921">
    <property type="protein sequence ID" value="CEM51357.1"/>
    <property type="molecule type" value="Genomic_DNA"/>
</dbReference>
<feature type="compositionally biased region" description="Low complexity" evidence="5">
    <location>
        <begin position="2874"/>
        <end position="2884"/>
    </location>
</feature>
<evidence type="ECO:0000256" key="6">
    <source>
        <dbReference type="SAM" id="Phobius"/>
    </source>
</evidence>
<dbReference type="Gene3D" id="3.80.10.10">
    <property type="entry name" value="Ribonuclease Inhibitor"/>
    <property type="match status" value="2"/>
</dbReference>
<feature type="compositionally biased region" description="Low complexity" evidence="5">
    <location>
        <begin position="2046"/>
        <end position="2056"/>
    </location>
</feature>
<feature type="compositionally biased region" description="Low complexity" evidence="5">
    <location>
        <begin position="2520"/>
        <end position="2529"/>
    </location>
</feature>
<dbReference type="Pfam" id="PF01094">
    <property type="entry name" value="ANF_receptor"/>
    <property type="match status" value="1"/>
</dbReference>
<sequence length="3409" mass="371267">MDRIGGGRRREAVRVAVEELQSGNVSEYGIDLPDNMTVVLTPIPPESSSSSPPPVRGWGPSQALLDGVEEFNGSVIVAPASREVGSFLAPVCDALSIPLFAPELPENFGLLTNAFRIGAPTLASEAQAMMRLLVHFQWHKFAIAHSDDEYGRDMAAALRTAAIQNTQGARAAPLTVLGGVQIGSLSQSEEGRSTSQMVRDQLEFLRGKNIDSSIFLVACSSTACLDALLQGAVDAGVFGPIQLWPVWLLTSASLAAAAFEPEGREWSENFQSYVTGFFGLSPALPRQGEGGERLRRFATQIGVPFDRILYQDVLAHDAVMLGAQAFIQSRQIEGGSLRPSLSGSVVNGLAGRIIGGSPITVNGGSALAFDILNARARHAGSRMSISWGQVGRVTTTDVVWIGGDQPAGQVGAWGGEEGLNTTLVFPGRGEGTSVKPRDCIWCDTRCPKCNLDLEVVTALWEHLTTHNETNRRAFELSKHRTGIQSVPWNWNPLNVDLCTRWPGVILCHDDGYNLNLGGMELHGEIFPFLGNLSHVKSLDLSRNFLMGPFPSMLPNLCNSSRTDSSLRSLILSDNELKGTLHESLELCVNLQELSVGHNHFTGRLSPGLFNLTELRMLSVEHNNLVGEIPDCFAGCFRNRPLIPHGTPSEEPLTSPDHEENGEGDEPGGDKVSSEDRIVSLDEASYRGWEKDGPFWLRGLLKLNYLRLGRNTFEGNFPSSLQSLTRLTSIEVHSNKLVGRLPDVFWPFQSPRISLRLEENKSLDPSLPLSLAHKLKHAPSSVVLDDRLFGCPRGARAPKVTEWRQMVLPDTTTQVDKNDPSSAPYQWDSCQVCHPCEVGQYSDIRLSECVSCPAGTFSPVNHTRNFVERHCLFVRTLLRERGHHTINASTYDIAFPHEATFRDPRSLPAGGSHRRLSEWDPSSGFGSVFFPDDDLPIVDDEGGWEDLNRLTETSGSGICSSCPPGHFSDVGSSRCHRCSPGTFTAAGGMGCDVCREKTFAPAWGHTHCIKCPDGANCTAEEHSRQEPVSQPGFFRFPGPRYDNTMLTDIGVNCPNGFDWEANKCRRNATLSTSSMSFGPDPSSSSSSSSDWESPKRTRGSLRAFASSLASHGGGGRWEGMGGGEEEIEEIGSPAPFHPGPHVLSASLAVMADDEVERNRNVTQFAFVQCPRSSTCLGNNECHNNSMGILCTECKPGFSSAYFNNPCEACPSAEVTYVKVFLVPIAVIVLVTFVVKYSVNEDQKQTKSGKGRNTSSVIIKIATTWVELTSAAVFLLYNEVAKLPQFLEPYNSGAFSSAFTQWRSVNTTYTTPSVLILLDDPFRDLFGLQCLHSAAGGNVEDVEEGQRLKPVHTHLLVAFAFPAVAAGMIFVYQTLKAAVIRTLQKRKAAQQALLDAPPGSPPGGSPRDGPVGMSVSRSPSPSPGPDGSKSKGEVVAWRGAGIEKVNAAGGAGLHRSIASEVTAAERTNGGGNGVDTGVFSTAAEYAQCEESEKEQPPLLAETNGHSRRPHASSSSLHRHHPGLLPPLRSDEGLLGEDNLEEGGGHERERGAEEGVRRVHMDTSFEAPERRSSCASTQHFSFSASAQHDGLYGRERGQGQGVMSGFRWRLPMALFNGGKKKDGGNVFEGGGKQRRGSKALKQTPTPDTAASGELPRPLTASSSGRDRQRGLGRRGKSFFSCTWKSFCSCVRWCWYQIRHWERVDESLLKGSDDDHDQEKSILSTAAGRTVNLWIITVFLFYPMMTRKFLDNLACTSGEKGSNIFKHPRLRADLSLYCFGEEHLPFYRVALAGVFIWSLGIPLGWFLVLKRNRLYLHAPMVRSRFGFLFVGYETAFYWWEVWTTLRKVLVELPIVIPGIEMNVIYCLLLIISVLSLSLQAHCEPFDNRAFKVCDKLEYHSLWSFFFTLIAIPLLASLDPNDRVQRIGGFLLLYSVATIHVTFLLRCALWFFRPQLRKCWKRAQTPAGVRCCRWSCCVKRPKYTEEERVFLFREASPHASLNEKDKESTGGDRAGGGGVGLEERGGCLVAVSFKDEGQHGKKSKSFQSDAGRLSGRSTSASSRRRRRMRQGGVCKCRCLFWLQLRMMCDQLLSRLTGGRYPRRPSPSPPSPYSRFSAEAAGLEAGRQQESERGERREEESGVGAVAEGTGAQGEPEKEEEKETPLEEDGSRERKTIRNRSLDSDLAHDDSDREDDDDDGDESPSSRASGEEKAKEPSKAMLAIKSFLWTLEDACEWFCFRLGVVLCCRRQGWTVPSFLRRLLMLEQHKVFLREGNVLDISRLSEPEKRFLAVVIEDTVLPQLHKTIDSFDPSLLGEFLARPFVRRALLKNAAEMKMKVKAIDPSLLEAATSGKVNFIRRLAGRLQARLHTERSKGISKARSSVSSGAGSPEARGLGGGEGSFRGWNRRSSGGGILGVWRAHRERERDREREREREGSSPGLLGGRSISRGTFQRDKESNGESPGGLSRTSKRSGTFNRARSLASLGVAGRSTPAVLSRQKSCVEDGGPGERRWSWRPRLPFPLQRTSSASSLPRSPKRRSRSLGGENQPERDRDRRRSMTSGRDRDPSFDGGGESVNVSPIDGDGDVDVEDVHIKLAGPVSPLPPLIESPHQATAKADNTLSFPNLRAHTSYGREREGEDGEQGGGSKPEGGMGGVDSPEVYPGCLETGASPLPSAPIVPVEPFRALTLAETAKKLPHLPGLADVRHSAPLLRKSVKKRKGQNESATGGTDPRALSTLDTDRMLRRYLSNPDGPKKSSTIRRAVEAWARTIFKIKAILRFRRAILEVAQDARREALHTGLSVEELQIALTNHKLMRDVIITQELKKQAKSGHMSWWVGAASQNVQTLRSHWGALWRKVTTRAGSRLQLQQQNDKKGEEPASAPAAAAAATEGTQHADLNLTCSPKRNPPGGAASSCVGPMSPSPAEGGADGREGDGVAEEAGDAVRDDSQGRRPNHSVGLFWLTGGSNSYTQPVSQPSPSPFRRTEEGALGSAQSLLTQSRHAHAEGGLNLQLIDSSTQQVFAVAGGPTQENDETGQPKPISSERPKDHHPISVSVSPPLKEFEEEEADLGMRAADGETSPGRLRKGIYGLCVRSLYQRNQTYCERGAAAANERKGGENEGVVMREGQDRGPSPVPPSLAPSEEAIPLAPPHPARPPRTFAADADRPGSPEVSSPSSSSSSSRFRPHPTSQHCVAAEVPPRSSPHGVDSKEELWSHSSRRGGRGGYGGSGFAGRTSHQPAAMPSGYRSKHNEKVSDDEDEVGKKEGVVGGDVRGCRAGEKDRIETTRGQALLPLSGDVSVGASMRSSKQSPARRRLVTPQQNLPASPGSSSERDFDTVGAHMEMHGGMGVQGGGVGLRSSLSFQESEVDCRSPLLQILHPPMHAPAVDSPSRDGGSEEEEKCGTDRGEGKGGAD</sequence>
<feature type="transmembrane region" description="Helical" evidence="6">
    <location>
        <begin position="1895"/>
        <end position="1913"/>
    </location>
</feature>
<feature type="region of interest" description="Disordered" evidence="5">
    <location>
        <begin position="2365"/>
        <end position="2472"/>
    </location>
</feature>
<evidence type="ECO:0000256" key="1">
    <source>
        <dbReference type="ARBA" id="ARBA00004370"/>
    </source>
</evidence>
<dbReference type="InterPro" id="IPR028082">
    <property type="entry name" value="Peripla_BP_I"/>
</dbReference>
<dbReference type="InterPro" id="IPR056047">
    <property type="entry name" value="CRMPA-like_DUF7630"/>
</dbReference>
<feature type="compositionally biased region" description="Low complexity" evidence="5">
    <location>
        <begin position="2136"/>
        <end position="2148"/>
    </location>
</feature>
<feature type="compositionally biased region" description="Low complexity" evidence="5">
    <location>
        <begin position="1070"/>
        <end position="1090"/>
    </location>
</feature>
<feature type="compositionally biased region" description="Basic and acidic residues" evidence="5">
    <location>
        <begin position="2121"/>
        <end position="2134"/>
    </location>
</feature>
<evidence type="ECO:0000256" key="2">
    <source>
        <dbReference type="ARBA" id="ARBA00022692"/>
    </source>
</evidence>
<dbReference type="SUPFAM" id="SSF57184">
    <property type="entry name" value="Growth factor receptor domain"/>
    <property type="match status" value="1"/>
</dbReference>
<dbReference type="CDD" id="cd00185">
    <property type="entry name" value="TNFRSF"/>
    <property type="match status" value="1"/>
</dbReference>
<dbReference type="InterPro" id="IPR001828">
    <property type="entry name" value="ANF_lig-bd_rcpt"/>
</dbReference>
<dbReference type="PANTHER" id="PTHR11319">
    <property type="entry name" value="G PROTEIN-COUPLED RECEPTOR-RELATED"/>
    <property type="match status" value="1"/>
</dbReference>
<dbReference type="SUPFAM" id="SSF52058">
    <property type="entry name" value="L domain-like"/>
    <property type="match status" value="1"/>
</dbReference>
<feature type="compositionally biased region" description="Basic and acidic residues" evidence="5">
    <location>
        <begin position="2149"/>
        <end position="2185"/>
    </location>
</feature>
<feature type="compositionally biased region" description="Low complexity" evidence="5">
    <location>
        <begin position="3164"/>
        <end position="3185"/>
    </location>
</feature>
<name>A0A0G4I344_9ALVE</name>
<dbReference type="Gene3D" id="3.40.50.2300">
    <property type="match status" value="1"/>
</dbReference>
<dbReference type="InterPro" id="IPR032675">
    <property type="entry name" value="LRR_dom_sf"/>
</dbReference>
<feature type="region of interest" description="Disordered" evidence="5">
    <location>
        <begin position="3104"/>
        <end position="3330"/>
    </location>
</feature>
<accession>A0A0G4I344</accession>
<feature type="compositionally biased region" description="Acidic residues" evidence="5">
    <location>
        <begin position="2186"/>
        <end position="2196"/>
    </location>
</feature>
<feature type="compositionally biased region" description="Basic and acidic residues" evidence="5">
    <location>
        <begin position="1540"/>
        <end position="1569"/>
    </location>
</feature>
<feature type="compositionally biased region" description="Gly residues" evidence="5">
    <location>
        <begin position="2638"/>
        <end position="2650"/>
    </location>
</feature>
<feature type="region of interest" description="Disordered" evidence="5">
    <location>
        <begin position="1070"/>
        <end position="1134"/>
    </location>
</feature>
<feature type="region of interest" description="Disordered" evidence="5">
    <location>
        <begin position="3374"/>
        <end position="3409"/>
    </location>
</feature>
<feature type="region of interest" description="Disordered" evidence="5">
    <location>
        <begin position="2862"/>
        <end position="2996"/>
    </location>
</feature>
<dbReference type="PANTHER" id="PTHR11319:SF35">
    <property type="entry name" value="OUTER MEMBRANE PROTEIN PMPC-RELATED"/>
    <property type="match status" value="1"/>
</dbReference>
<feature type="region of interest" description="Disordered" evidence="5">
    <location>
        <begin position="1389"/>
        <end position="1430"/>
    </location>
</feature>
<dbReference type="InterPro" id="IPR013087">
    <property type="entry name" value="Znf_C2H2_type"/>
</dbReference>
<evidence type="ECO:0000256" key="5">
    <source>
        <dbReference type="SAM" id="MobiDB-lite"/>
    </source>
</evidence>
<feature type="compositionally biased region" description="Basic and acidic residues" evidence="5">
    <location>
        <begin position="3268"/>
        <end position="3280"/>
    </location>
</feature>
<feature type="transmembrane region" description="Helical" evidence="6">
    <location>
        <begin position="1782"/>
        <end position="1805"/>
    </location>
</feature>
<dbReference type="GO" id="GO:0016020">
    <property type="term" value="C:membrane"/>
    <property type="evidence" value="ECO:0007669"/>
    <property type="project" value="UniProtKB-SubCell"/>
</dbReference>
<dbReference type="InterPro" id="IPR009030">
    <property type="entry name" value="Growth_fac_rcpt_cys_sf"/>
</dbReference>
<feature type="transmembrane region" description="Helical" evidence="6">
    <location>
        <begin position="1855"/>
        <end position="1874"/>
    </location>
</feature>
<feature type="compositionally biased region" description="Low complexity" evidence="5">
    <location>
        <begin position="1403"/>
        <end position="1417"/>
    </location>
</feature>
<organism evidence="8">
    <name type="scientific">Chromera velia CCMP2878</name>
    <dbReference type="NCBI Taxonomy" id="1169474"/>
    <lineage>
        <taxon>Eukaryota</taxon>
        <taxon>Sar</taxon>
        <taxon>Alveolata</taxon>
        <taxon>Colpodellida</taxon>
        <taxon>Chromeraceae</taxon>
        <taxon>Chromera</taxon>
    </lineage>
</organism>
<feature type="transmembrane region" description="Helical" evidence="6">
    <location>
        <begin position="1353"/>
        <end position="1373"/>
    </location>
</feature>
<evidence type="ECO:0000259" key="7">
    <source>
        <dbReference type="PROSITE" id="PS00028"/>
    </source>
</evidence>
<keyword evidence="4 6" id="KW-0472">Membrane</keyword>
<dbReference type="PROSITE" id="PS00028">
    <property type="entry name" value="ZINC_FINGER_C2H2_1"/>
    <property type="match status" value="1"/>
</dbReference>
<dbReference type="SUPFAM" id="SSF53822">
    <property type="entry name" value="Periplasmic binding protein-like I"/>
    <property type="match status" value="1"/>
</dbReference>
<feature type="compositionally biased region" description="Basic and acidic residues" evidence="5">
    <location>
        <begin position="3385"/>
        <end position="3409"/>
    </location>
</feature>
<dbReference type="Pfam" id="PF24633">
    <property type="entry name" value="DUF7630"/>
    <property type="match status" value="1"/>
</dbReference>
<feature type="compositionally biased region" description="Basic and acidic residues" evidence="5">
    <location>
        <begin position="2543"/>
        <end position="2563"/>
    </location>
</feature>
<keyword evidence="3 6" id="KW-1133">Transmembrane helix</keyword>
<feature type="region of interest" description="Disordered" evidence="5">
    <location>
        <begin position="643"/>
        <end position="675"/>
    </location>
</feature>
<comment type="subcellular location">
    <subcellularLocation>
        <location evidence="1">Membrane</location>
    </subcellularLocation>
</comment>
<feature type="region of interest" description="Disordered" evidence="5">
    <location>
        <begin position="3022"/>
        <end position="3079"/>
    </location>
</feature>
<protein>
    <recommendedName>
        <fullName evidence="7">C2H2-type domain-containing protein</fullName>
    </recommendedName>
</protein>
<feature type="region of interest" description="Disordered" evidence="5">
    <location>
        <begin position="2091"/>
        <end position="2210"/>
    </location>
</feature>
<evidence type="ECO:0000256" key="4">
    <source>
        <dbReference type="ARBA" id="ARBA00023136"/>
    </source>
</evidence>
<feature type="region of interest" description="Disordered" evidence="5">
    <location>
        <begin position="2033"/>
        <end position="2061"/>
    </location>
</feature>
<gene>
    <name evidence="8" type="ORF">Cvel_1746</name>
</gene>
<feature type="compositionally biased region" description="Polar residues" evidence="5">
    <location>
        <begin position="2960"/>
        <end position="2972"/>
    </location>
</feature>
<feature type="region of interest" description="Disordered" evidence="5">
    <location>
        <begin position="2595"/>
        <end position="2663"/>
    </location>
</feature>
<feature type="transmembrane region" description="Helical" evidence="6">
    <location>
        <begin position="1215"/>
        <end position="1235"/>
    </location>
</feature>
<evidence type="ECO:0000313" key="8">
    <source>
        <dbReference type="EMBL" id="CEM51357.1"/>
    </source>
</evidence>
<feature type="transmembrane region" description="Helical" evidence="6">
    <location>
        <begin position="1722"/>
        <end position="1740"/>
    </location>
</feature>
<feature type="region of interest" description="Disordered" evidence="5">
    <location>
        <begin position="1484"/>
        <end position="1575"/>
    </location>
</feature>
<feature type="compositionally biased region" description="Gly residues" evidence="5">
    <location>
        <begin position="1110"/>
        <end position="1121"/>
    </location>
</feature>
<feature type="region of interest" description="Disordered" evidence="5">
    <location>
        <begin position="2484"/>
        <end position="2582"/>
    </location>
</feature>
<proteinExistence type="predicted"/>
<evidence type="ECO:0000256" key="3">
    <source>
        <dbReference type="ARBA" id="ARBA00022989"/>
    </source>
</evidence>